<dbReference type="InterPro" id="IPR015088">
    <property type="entry name" value="Znf_DNA-dir_DNA_pol_B_alpha"/>
</dbReference>
<protein>
    <recommendedName>
        <fullName evidence="1">Zinc finger DNA-directed DNA polymerase family B alpha domain-containing protein</fullName>
    </recommendedName>
</protein>
<dbReference type="GO" id="GO:0006260">
    <property type="term" value="P:DNA replication"/>
    <property type="evidence" value="ECO:0007669"/>
    <property type="project" value="InterPro"/>
</dbReference>
<accession>K0SWX7</accession>
<gene>
    <name evidence="2" type="ORF">THAOC_09272</name>
</gene>
<dbReference type="Pfam" id="PF08996">
    <property type="entry name" value="zf-DNA_Pol"/>
    <property type="match status" value="1"/>
</dbReference>
<sequence>QLKYLDSLFDMAHAKKKLEGSGSTITEKEVDKSISREDKDAFAMLHGFSGHSLNKSGYNWVSGSFFQTLFGMCQAASTAT</sequence>
<dbReference type="AlphaFoldDB" id="K0SWX7"/>
<proteinExistence type="predicted"/>
<dbReference type="EMBL" id="AGNL01010023">
    <property type="protein sequence ID" value="EJK69469.1"/>
    <property type="molecule type" value="Genomic_DNA"/>
</dbReference>
<reference evidence="2 3" key="1">
    <citation type="journal article" date="2012" name="Genome Biol.">
        <title>Genome and low-iron response of an oceanic diatom adapted to chronic iron limitation.</title>
        <authorList>
            <person name="Lommer M."/>
            <person name="Specht M."/>
            <person name="Roy A.S."/>
            <person name="Kraemer L."/>
            <person name="Andreson R."/>
            <person name="Gutowska M.A."/>
            <person name="Wolf J."/>
            <person name="Bergner S.V."/>
            <person name="Schilhabel M.B."/>
            <person name="Klostermeier U.C."/>
            <person name="Beiko R.G."/>
            <person name="Rosenstiel P."/>
            <person name="Hippler M."/>
            <person name="Laroche J."/>
        </authorList>
    </citation>
    <scope>NUCLEOTIDE SEQUENCE [LARGE SCALE GENOMIC DNA]</scope>
    <source>
        <strain evidence="2 3">CCMP1005</strain>
    </source>
</reference>
<organism evidence="2 3">
    <name type="scientific">Thalassiosira oceanica</name>
    <name type="common">Marine diatom</name>
    <dbReference type="NCBI Taxonomy" id="159749"/>
    <lineage>
        <taxon>Eukaryota</taxon>
        <taxon>Sar</taxon>
        <taxon>Stramenopiles</taxon>
        <taxon>Ochrophyta</taxon>
        <taxon>Bacillariophyta</taxon>
        <taxon>Coscinodiscophyceae</taxon>
        <taxon>Thalassiosirophycidae</taxon>
        <taxon>Thalassiosirales</taxon>
        <taxon>Thalassiosiraceae</taxon>
        <taxon>Thalassiosira</taxon>
    </lineage>
</organism>
<evidence type="ECO:0000259" key="1">
    <source>
        <dbReference type="Pfam" id="PF08996"/>
    </source>
</evidence>
<evidence type="ECO:0000313" key="3">
    <source>
        <dbReference type="Proteomes" id="UP000266841"/>
    </source>
</evidence>
<evidence type="ECO:0000313" key="2">
    <source>
        <dbReference type="EMBL" id="EJK69469.1"/>
    </source>
</evidence>
<comment type="caution">
    <text evidence="2">The sequence shown here is derived from an EMBL/GenBank/DDBJ whole genome shotgun (WGS) entry which is preliminary data.</text>
</comment>
<feature type="non-terminal residue" evidence="2">
    <location>
        <position position="1"/>
    </location>
</feature>
<dbReference type="GO" id="GO:0003887">
    <property type="term" value="F:DNA-directed DNA polymerase activity"/>
    <property type="evidence" value="ECO:0007669"/>
    <property type="project" value="InterPro"/>
</dbReference>
<dbReference type="Proteomes" id="UP000266841">
    <property type="component" value="Unassembled WGS sequence"/>
</dbReference>
<dbReference type="OrthoDB" id="6755010at2759"/>
<name>K0SWX7_THAOC</name>
<keyword evidence="3" id="KW-1185">Reference proteome</keyword>
<feature type="domain" description="Zinc finger DNA-directed DNA polymerase family B alpha" evidence="1">
    <location>
        <begin position="1"/>
        <end position="62"/>
    </location>
</feature>